<feature type="region of interest" description="Disordered" evidence="1">
    <location>
        <begin position="1"/>
        <end position="31"/>
    </location>
</feature>
<dbReference type="Proteomes" id="UP001234581">
    <property type="component" value="Unassembled WGS sequence"/>
</dbReference>
<sequence>MMHCTQSPFDPYHYSVDRDEDGDDDGDDNEGHDYSRSFFEPCFPDDGREYQRGIQLLDHPQFLLLHIPDNGTKMKLVKPANDPYHRNRIMERVKIEKTFVRKRLLLPYYALSHLWGVSKTHLHLWHAIGDLVDDEKGQPAAPVSMRPEKRETLLKLLAAYPDSYWWIDVLCARTDTPLAIMGDIYACCQQCIAMIDCDPDLIPQIHAISRDRLQNEKSIMFSGADHYLDYCSLKANILGKVMQCQWWKRVWTWQEIVLPKNVMVIAETAVDIFDSNTIDAQDLIGFGMGDVIHVSKFCHGAAQSMAKMTITCVEEISTCRQLNSHRVSLPSDSWIWPELFDTFGKSSRQCMDPVDYVFGMFGMCPLDIPRMADPNAVWQLFLAKLEDLLANDDSPRTRISDRARHFDLAAAQNMADVYQGLLEKLDPEE</sequence>
<evidence type="ECO:0000259" key="2">
    <source>
        <dbReference type="Pfam" id="PF06985"/>
    </source>
</evidence>
<dbReference type="PANTHER" id="PTHR24148:SF64">
    <property type="entry name" value="HETEROKARYON INCOMPATIBILITY DOMAIN-CONTAINING PROTEIN"/>
    <property type="match status" value="1"/>
</dbReference>
<comment type="caution">
    <text evidence="3">The sequence shown here is derived from an EMBL/GenBank/DDBJ whole genome shotgun (WGS) entry which is preliminary data.</text>
</comment>
<keyword evidence="4" id="KW-1185">Reference proteome</keyword>
<protein>
    <recommendedName>
        <fullName evidence="2">Heterokaryon incompatibility domain-containing protein</fullName>
    </recommendedName>
</protein>
<evidence type="ECO:0000256" key="1">
    <source>
        <dbReference type="SAM" id="MobiDB-lite"/>
    </source>
</evidence>
<dbReference type="PANTHER" id="PTHR24148">
    <property type="entry name" value="ANKYRIN REPEAT DOMAIN-CONTAINING PROTEIN 39 HOMOLOG-RELATED"/>
    <property type="match status" value="1"/>
</dbReference>
<dbReference type="InterPro" id="IPR010730">
    <property type="entry name" value="HET"/>
</dbReference>
<proteinExistence type="predicted"/>
<evidence type="ECO:0000313" key="4">
    <source>
        <dbReference type="Proteomes" id="UP001234581"/>
    </source>
</evidence>
<dbReference type="RefSeq" id="XP_058337516.1">
    <property type="nucleotide sequence ID" value="XM_058491711.1"/>
</dbReference>
<accession>A0AAD7USF5</accession>
<organism evidence="3 4">
    <name type="scientific">Lichtheimia ornata</name>
    <dbReference type="NCBI Taxonomy" id="688661"/>
    <lineage>
        <taxon>Eukaryota</taxon>
        <taxon>Fungi</taxon>
        <taxon>Fungi incertae sedis</taxon>
        <taxon>Mucoromycota</taxon>
        <taxon>Mucoromycotina</taxon>
        <taxon>Mucoromycetes</taxon>
        <taxon>Mucorales</taxon>
        <taxon>Lichtheimiaceae</taxon>
        <taxon>Lichtheimia</taxon>
    </lineage>
</organism>
<dbReference type="GeneID" id="83219147"/>
<dbReference type="Pfam" id="PF06985">
    <property type="entry name" value="HET"/>
    <property type="match status" value="1"/>
</dbReference>
<reference evidence="3 4" key="1">
    <citation type="submission" date="2023-03" db="EMBL/GenBank/DDBJ databases">
        <title>Genome sequence of Lichtheimia ornata CBS 291.66.</title>
        <authorList>
            <person name="Mohabir J.T."/>
            <person name="Shea T.P."/>
            <person name="Kurbessoian T."/>
            <person name="Berby B."/>
            <person name="Fontaine J."/>
            <person name="Livny J."/>
            <person name="Gnirke A."/>
            <person name="Stajich J.E."/>
            <person name="Cuomo C.A."/>
        </authorList>
    </citation>
    <scope>NUCLEOTIDE SEQUENCE [LARGE SCALE GENOMIC DNA]</scope>
    <source>
        <strain evidence="3">CBS 291.66</strain>
    </source>
</reference>
<dbReference type="InterPro" id="IPR052895">
    <property type="entry name" value="HetReg/Transcr_Mod"/>
</dbReference>
<name>A0AAD7USF5_9FUNG</name>
<feature type="domain" description="Heterokaryon incompatibility" evidence="2">
    <location>
        <begin position="108"/>
        <end position="255"/>
    </location>
</feature>
<dbReference type="AlphaFoldDB" id="A0AAD7USF5"/>
<dbReference type="EMBL" id="JARTCD010000099">
    <property type="protein sequence ID" value="KAJ8652602.1"/>
    <property type="molecule type" value="Genomic_DNA"/>
</dbReference>
<evidence type="ECO:0000313" key="3">
    <source>
        <dbReference type="EMBL" id="KAJ8652602.1"/>
    </source>
</evidence>
<gene>
    <name evidence="3" type="ORF">O0I10_011748</name>
</gene>
<feature type="compositionally biased region" description="Acidic residues" evidence="1">
    <location>
        <begin position="18"/>
        <end position="28"/>
    </location>
</feature>